<dbReference type="InParanoid" id="A0A0V1BUK8"/>
<evidence type="ECO:0000256" key="1">
    <source>
        <dbReference type="SAM" id="MobiDB-lite"/>
    </source>
</evidence>
<evidence type="ECO:0000313" key="2">
    <source>
        <dbReference type="EMBL" id="KRY40115.1"/>
    </source>
</evidence>
<evidence type="ECO:0000313" key="3">
    <source>
        <dbReference type="Proteomes" id="UP000054776"/>
    </source>
</evidence>
<dbReference type="EMBL" id="JYDH01000014">
    <property type="protein sequence ID" value="KRY40115.1"/>
    <property type="molecule type" value="Genomic_DNA"/>
</dbReference>
<dbReference type="AlphaFoldDB" id="A0A0V1BUK8"/>
<name>A0A0V1BUK8_TRISP</name>
<keyword evidence="3" id="KW-1185">Reference proteome</keyword>
<dbReference type="Proteomes" id="UP000054776">
    <property type="component" value="Unassembled WGS sequence"/>
</dbReference>
<accession>A0A0V1BUK8</accession>
<comment type="caution">
    <text evidence="2">The sequence shown here is derived from an EMBL/GenBank/DDBJ whole genome shotgun (WGS) entry which is preliminary data.</text>
</comment>
<proteinExistence type="predicted"/>
<feature type="region of interest" description="Disordered" evidence="1">
    <location>
        <begin position="122"/>
        <end position="144"/>
    </location>
</feature>
<protein>
    <submittedName>
        <fullName evidence="2">Uncharacterized protein</fullName>
    </submittedName>
</protein>
<sequence length="144" mass="16032">MDVLSQAEAPPINKGETQLNSDWLERYRTEKAEVMKSRKLTPQNTKIDAISPSLQRNNRPNNLLFCEHGLFALNNFGFIVHQYNSMLILCAPLDGLADAAVVTSDVPKINNVVSDIHCIKQEDSDDSDTDTTTAESIPLKMCPE</sequence>
<organism evidence="2 3">
    <name type="scientific">Trichinella spiralis</name>
    <name type="common">Trichina worm</name>
    <dbReference type="NCBI Taxonomy" id="6334"/>
    <lineage>
        <taxon>Eukaryota</taxon>
        <taxon>Metazoa</taxon>
        <taxon>Ecdysozoa</taxon>
        <taxon>Nematoda</taxon>
        <taxon>Enoplea</taxon>
        <taxon>Dorylaimia</taxon>
        <taxon>Trichinellida</taxon>
        <taxon>Trichinellidae</taxon>
        <taxon>Trichinella</taxon>
    </lineage>
</organism>
<dbReference type="OrthoDB" id="10560391at2759"/>
<reference evidence="2 3" key="1">
    <citation type="submission" date="2015-01" db="EMBL/GenBank/DDBJ databases">
        <title>Evolution of Trichinella species and genotypes.</title>
        <authorList>
            <person name="Korhonen P.K."/>
            <person name="Edoardo P."/>
            <person name="Giuseppe L.R."/>
            <person name="Gasser R.B."/>
        </authorList>
    </citation>
    <scope>NUCLEOTIDE SEQUENCE [LARGE SCALE GENOMIC DNA]</scope>
    <source>
        <strain evidence="2">ISS3</strain>
    </source>
</reference>
<gene>
    <name evidence="2" type="ORF">T01_2482</name>
</gene>